<evidence type="ECO:0000256" key="1">
    <source>
        <dbReference type="SAM" id="MobiDB-lite"/>
    </source>
</evidence>
<sequence>MRWLEIVDRYDARPGRSDAVTRGWPSGPGGPLPDRFVGGEMAKKPVAKKPVAKKPVAKKPVAK</sequence>
<feature type="non-terminal residue" evidence="2">
    <location>
        <position position="63"/>
    </location>
</feature>
<name>A0A383EJX4_9ZZZZ</name>
<accession>A0A383EJX4</accession>
<dbReference type="EMBL" id="UINC01226529">
    <property type="protein sequence ID" value="SVE57051.1"/>
    <property type="molecule type" value="Genomic_DNA"/>
</dbReference>
<reference evidence="2" key="1">
    <citation type="submission" date="2018-05" db="EMBL/GenBank/DDBJ databases">
        <authorList>
            <person name="Lanie J.A."/>
            <person name="Ng W.-L."/>
            <person name="Kazmierczak K.M."/>
            <person name="Andrzejewski T.M."/>
            <person name="Davidsen T.M."/>
            <person name="Wayne K.J."/>
            <person name="Tettelin H."/>
            <person name="Glass J.I."/>
            <person name="Rusch D."/>
            <person name="Podicherti R."/>
            <person name="Tsui H.-C.T."/>
            <person name="Winkler M.E."/>
        </authorList>
    </citation>
    <scope>NUCLEOTIDE SEQUENCE</scope>
</reference>
<feature type="compositionally biased region" description="Basic residues" evidence="1">
    <location>
        <begin position="45"/>
        <end position="63"/>
    </location>
</feature>
<evidence type="ECO:0000313" key="2">
    <source>
        <dbReference type="EMBL" id="SVE57051.1"/>
    </source>
</evidence>
<protein>
    <submittedName>
        <fullName evidence="2">Uncharacterized protein</fullName>
    </submittedName>
</protein>
<gene>
    <name evidence="2" type="ORF">METZ01_LOCUS509905</name>
</gene>
<proteinExistence type="predicted"/>
<organism evidence="2">
    <name type="scientific">marine metagenome</name>
    <dbReference type="NCBI Taxonomy" id="408172"/>
    <lineage>
        <taxon>unclassified sequences</taxon>
        <taxon>metagenomes</taxon>
        <taxon>ecological metagenomes</taxon>
    </lineage>
</organism>
<feature type="region of interest" description="Disordered" evidence="1">
    <location>
        <begin position="14"/>
        <end position="63"/>
    </location>
</feature>
<dbReference type="AlphaFoldDB" id="A0A383EJX4"/>